<keyword evidence="4" id="KW-1185">Reference proteome</keyword>
<dbReference type="InterPro" id="IPR053265">
    <property type="entry name" value="Serpin"/>
</dbReference>
<dbReference type="InterPro" id="IPR036058">
    <property type="entry name" value="Kazal_dom_sf"/>
</dbReference>
<feature type="region of interest" description="Disordered" evidence="1">
    <location>
        <begin position="27"/>
        <end position="66"/>
    </location>
</feature>
<protein>
    <recommendedName>
        <fullName evidence="2">Kazal-like domain-containing protein</fullName>
    </recommendedName>
</protein>
<evidence type="ECO:0000313" key="4">
    <source>
        <dbReference type="Proteomes" id="UP001530400"/>
    </source>
</evidence>
<dbReference type="SMART" id="SM00280">
    <property type="entry name" value="KAZAL"/>
    <property type="match status" value="3"/>
</dbReference>
<dbReference type="Pfam" id="PF00050">
    <property type="entry name" value="Kazal_1"/>
    <property type="match status" value="3"/>
</dbReference>
<accession>A0ABD3NEW5</accession>
<dbReference type="AlphaFoldDB" id="A0ABD3NEW5"/>
<reference evidence="3 4" key="1">
    <citation type="submission" date="2024-10" db="EMBL/GenBank/DDBJ databases">
        <title>Updated reference genomes for cyclostephanoid diatoms.</title>
        <authorList>
            <person name="Roberts W.R."/>
            <person name="Alverson A.J."/>
        </authorList>
    </citation>
    <scope>NUCLEOTIDE SEQUENCE [LARGE SCALE GENOMIC DNA]</scope>
    <source>
        <strain evidence="3 4">AJA010-31</strain>
    </source>
</reference>
<feature type="domain" description="Kazal-like" evidence="2">
    <location>
        <begin position="178"/>
        <end position="227"/>
    </location>
</feature>
<feature type="compositionally biased region" description="Polar residues" evidence="1">
    <location>
        <begin position="42"/>
        <end position="55"/>
    </location>
</feature>
<evidence type="ECO:0000313" key="3">
    <source>
        <dbReference type="EMBL" id="KAL3772971.1"/>
    </source>
</evidence>
<name>A0ABD3NEW5_9STRA</name>
<dbReference type="Gene3D" id="3.30.60.30">
    <property type="match status" value="3"/>
</dbReference>
<evidence type="ECO:0000256" key="1">
    <source>
        <dbReference type="SAM" id="MobiDB-lite"/>
    </source>
</evidence>
<dbReference type="Proteomes" id="UP001530400">
    <property type="component" value="Unassembled WGS sequence"/>
</dbReference>
<dbReference type="CDD" id="cd00104">
    <property type="entry name" value="KAZAL_FS"/>
    <property type="match status" value="2"/>
</dbReference>
<dbReference type="InterPro" id="IPR002350">
    <property type="entry name" value="Kazal_dom"/>
</dbReference>
<gene>
    <name evidence="3" type="ORF">ACHAWO_010193</name>
</gene>
<proteinExistence type="predicted"/>
<feature type="compositionally biased region" description="Basic and acidic residues" evidence="1">
    <location>
        <begin position="27"/>
        <end position="37"/>
    </location>
</feature>
<dbReference type="PROSITE" id="PS51465">
    <property type="entry name" value="KAZAL_2"/>
    <property type="match status" value="3"/>
</dbReference>
<organism evidence="3 4">
    <name type="scientific">Cyclotella atomus</name>
    <dbReference type="NCBI Taxonomy" id="382360"/>
    <lineage>
        <taxon>Eukaryota</taxon>
        <taxon>Sar</taxon>
        <taxon>Stramenopiles</taxon>
        <taxon>Ochrophyta</taxon>
        <taxon>Bacillariophyta</taxon>
        <taxon>Coscinodiscophyceae</taxon>
        <taxon>Thalassiosirophycidae</taxon>
        <taxon>Stephanodiscales</taxon>
        <taxon>Stephanodiscaceae</taxon>
        <taxon>Cyclotella</taxon>
    </lineage>
</organism>
<dbReference type="PANTHER" id="PTHR21131">
    <property type="entry name" value="SERINE-TYPE ENDOPEPTIDASE INHIBITOR"/>
    <property type="match status" value="1"/>
</dbReference>
<comment type="caution">
    <text evidence="3">The sequence shown here is derived from an EMBL/GenBank/DDBJ whole genome shotgun (WGS) entry which is preliminary data.</text>
</comment>
<sequence length="453" mass="48009">MKLLSSSGTLFSVFSVARCEHPRRTVDANTSKADKLAKTQGRVATSVPSISTFPSASPKEDDPPNPPAGNCSLVNRDCPTGFFCDIPAESCLSDAPGYCRAMGDYCPEIYSPVCGCDNSTYSNACKASSAGINIMHTGDCLSYDPVLKCTSIGGESLDCLDRTFCKVLEGTCLTSSNSNAYGYCTPITTSCEEIYAPVCGCDNVTYNNECMASTLGINIAHSGVCESEEPPAKCTLIDEESQSCPDDSFCKVEDGACHQSPVDGYCAEMKPHCPQHLDPVCGCDGMTYDNSCIASSFGVNIGSIGGCKSLTPSPTVKASPGKMGQECSISKPCLQGLKCYLPPPDAPYQAGMCGCESNDDCMGSPYGSLCIEADYLQRPPYLKAKLCAQCHPINQIGCDPTSNFPFCDQGFGYVECTCQNDDHCPGDEKCGTPLCIADIVRSCSLDHDAEWGC</sequence>
<evidence type="ECO:0000259" key="2">
    <source>
        <dbReference type="PROSITE" id="PS51465"/>
    </source>
</evidence>
<dbReference type="PANTHER" id="PTHR21131:SF0">
    <property type="entry name" value="GEO10195P1-RELATED"/>
    <property type="match status" value="1"/>
</dbReference>
<feature type="domain" description="Kazal-like" evidence="2">
    <location>
        <begin position="93"/>
        <end position="142"/>
    </location>
</feature>
<dbReference type="EMBL" id="JALLPJ020001253">
    <property type="protein sequence ID" value="KAL3772971.1"/>
    <property type="molecule type" value="Genomic_DNA"/>
</dbReference>
<dbReference type="SUPFAM" id="SSF100895">
    <property type="entry name" value="Kazal-type serine protease inhibitors"/>
    <property type="match status" value="3"/>
</dbReference>
<feature type="domain" description="Kazal-like" evidence="2">
    <location>
        <begin position="260"/>
        <end position="309"/>
    </location>
</feature>